<dbReference type="AlphaFoldDB" id="A0A937KDH2"/>
<keyword evidence="1" id="KW-0812">Transmembrane</keyword>
<organism evidence="2 3">
    <name type="scientific">Fulvivirga marina</name>
    <dbReference type="NCBI Taxonomy" id="2494733"/>
    <lineage>
        <taxon>Bacteria</taxon>
        <taxon>Pseudomonadati</taxon>
        <taxon>Bacteroidota</taxon>
        <taxon>Cytophagia</taxon>
        <taxon>Cytophagales</taxon>
        <taxon>Fulvivirgaceae</taxon>
        <taxon>Fulvivirga</taxon>
    </lineage>
</organism>
<evidence type="ECO:0000256" key="1">
    <source>
        <dbReference type="SAM" id="Phobius"/>
    </source>
</evidence>
<name>A0A937KDH2_9BACT</name>
<proteinExistence type="predicted"/>
<dbReference type="Proteomes" id="UP000614216">
    <property type="component" value="Unassembled WGS sequence"/>
</dbReference>
<comment type="caution">
    <text evidence="2">The sequence shown here is derived from an EMBL/GenBank/DDBJ whole genome shotgun (WGS) entry which is preliminary data.</text>
</comment>
<feature type="transmembrane region" description="Helical" evidence="1">
    <location>
        <begin position="34"/>
        <end position="57"/>
    </location>
</feature>
<evidence type="ECO:0000313" key="3">
    <source>
        <dbReference type="Proteomes" id="UP000614216"/>
    </source>
</evidence>
<keyword evidence="3" id="KW-1185">Reference proteome</keyword>
<keyword evidence="1" id="KW-0472">Membrane</keyword>
<gene>
    <name evidence="2" type="ORF">JMN32_20010</name>
</gene>
<dbReference type="EMBL" id="JAEUGD010000064">
    <property type="protein sequence ID" value="MBL6448607.1"/>
    <property type="molecule type" value="Genomic_DNA"/>
</dbReference>
<dbReference type="RefSeq" id="WP_202858142.1">
    <property type="nucleotide sequence ID" value="NZ_JAEUGD010000064.1"/>
</dbReference>
<accession>A0A937KDH2</accession>
<reference evidence="2" key="1">
    <citation type="submission" date="2021-01" db="EMBL/GenBank/DDBJ databases">
        <title>Fulvivirga kasyanovii gen. nov., sp nov., a novel member of the phylum Bacteroidetes isolated from seawater in a mussel farm.</title>
        <authorList>
            <person name="Zhao L.-H."/>
            <person name="Wang Z.-J."/>
        </authorList>
    </citation>
    <scope>NUCLEOTIDE SEQUENCE</scope>
    <source>
        <strain evidence="2">29W222</strain>
    </source>
</reference>
<sequence>MNQLRIDRLKQAQAAIYRSSSAKKQRDNNTLWDYFLKLLPILVSIAGVVMGLFQYSYNQYVQDVRKYNLSYYDERFAILKNMAGILSRIDTEISINPKGRSEAQQDSLINLVKELNQSQYYAYLYLDPADTTSDLKLINSLDICSQHLNNMLIGFPVSKEDFRESSLNSMRIIGDILRKEKDEVNTFNYGAFIDELL</sequence>
<keyword evidence="1" id="KW-1133">Transmembrane helix</keyword>
<evidence type="ECO:0000313" key="2">
    <source>
        <dbReference type="EMBL" id="MBL6448607.1"/>
    </source>
</evidence>
<protein>
    <submittedName>
        <fullName evidence="2">Uncharacterized protein</fullName>
    </submittedName>
</protein>